<dbReference type="AlphaFoldDB" id="A0A3N4KVK0"/>
<sequence>MPPQTHWSPAFHADAHSLYGKPLHKRGESSDLEPTLLAIPLVIILVIGLASLLIIAHKNREKSQNNTPDPEASGNGRDKVALQETKVRVETTATSVAAQTPTPPREQDDSPKIPVEHNSYRPPQPQDSEIDAAPVTGTPTSAQPTRGLVYLPPLPEVDGAAVGEGEREGQHQQQLHVPEVDGIPVDDIQQALEMDAGRSPPAQVPVPAHRPEVSEADGRAVVGELPGAEEQMAHELDGAKRV</sequence>
<organism evidence="3 4">
    <name type="scientific">Morchella conica CCBAS932</name>
    <dbReference type="NCBI Taxonomy" id="1392247"/>
    <lineage>
        <taxon>Eukaryota</taxon>
        <taxon>Fungi</taxon>
        <taxon>Dikarya</taxon>
        <taxon>Ascomycota</taxon>
        <taxon>Pezizomycotina</taxon>
        <taxon>Pezizomycetes</taxon>
        <taxon>Pezizales</taxon>
        <taxon>Morchellaceae</taxon>
        <taxon>Morchella</taxon>
    </lineage>
</organism>
<feature type="region of interest" description="Disordered" evidence="1">
    <location>
        <begin position="196"/>
        <end position="216"/>
    </location>
</feature>
<name>A0A3N4KVK0_9PEZI</name>
<evidence type="ECO:0000313" key="4">
    <source>
        <dbReference type="Proteomes" id="UP000277580"/>
    </source>
</evidence>
<keyword evidence="2" id="KW-0472">Membrane</keyword>
<feature type="compositionally biased region" description="Polar residues" evidence="1">
    <location>
        <begin position="91"/>
        <end position="100"/>
    </location>
</feature>
<feature type="region of interest" description="Disordered" evidence="1">
    <location>
        <begin position="88"/>
        <end position="148"/>
    </location>
</feature>
<dbReference type="Proteomes" id="UP000277580">
    <property type="component" value="Unassembled WGS sequence"/>
</dbReference>
<evidence type="ECO:0000256" key="1">
    <source>
        <dbReference type="SAM" id="MobiDB-lite"/>
    </source>
</evidence>
<accession>A0A3N4KVK0</accession>
<protein>
    <submittedName>
        <fullName evidence="3">Uncharacterized protein</fullName>
    </submittedName>
</protein>
<feature type="transmembrane region" description="Helical" evidence="2">
    <location>
        <begin position="36"/>
        <end position="56"/>
    </location>
</feature>
<reference evidence="3 4" key="1">
    <citation type="journal article" date="2018" name="Nat. Ecol. Evol.">
        <title>Pezizomycetes genomes reveal the molecular basis of ectomycorrhizal truffle lifestyle.</title>
        <authorList>
            <person name="Murat C."/>
            <person name="Payen T."/>
            <person name="Noel B."/>
            <person name="Kuo A."/>
            <person name="Morin E."/>
            <person name="Chen J."/>
            <person name="Kohler A."/>
            <person name="Krizsan K."/>
            <person name="Balestrini R."/>
            <person name="Da Silva C."/>
            <person name="Montanini B."/>
            <person name="Hainaut M."/>
            <person name="Levati E."/>
            <person name="Barry K.W."/>
            <person name="Belfiori B."/>
            <person name="Cichocki N."/>
            <person name="Clum A."/>
            <person name="Dockter R.B."/>
            <person name="Fauchery L."/>
            <person name="Guy J."/>
            <person name="Iotti M."/>
            <person name="Le Tacon F."/>
            <person name="Lindquist E.A."/>
            <person name="Lipzen A."/>
            <person name="Malagnac F."/>
            <person name="Mello A."/>
            <person name="Molinier V."/>
            <person name="Miyauchi S."/>
            <person name="Poulain J."/>
            <person name="Riccioni C."/>
            <person name="Rubini A."/>
            <person name="Sitrit Y."/>
            <person name="Splivallo R."/>
            <person name="Traeger S."/>
            <person name="Wang M."/>
            <person name="Zifcakova L."/>
            <person name="Wipf D."/>
            <person name="Zambonelli A."/>
            <person name="Paolocci F."/>
            <person name="Nowrousian M."/>
            <person name="Ottonello S."/>
            <person name="Baldrian P."/>
            <person name="Spatafora J.W."/>
            <person name="Henrissat B."/>
            <person name="Nagy L.G."/>
            <person name="Aury J.M."/>
            <person name="Wincker P."/>
            <person name="Grigoriev I.V."/>
            <person name="Bonfante P."/>
            <person name="Martin F.M."/>
        </authorList>
    </citation>
    <scope>NUCLEOTIDE SEQUENCE [LARGE SCALE GENOMIC DNA]</scope>
    <source>
        <strain evidence="3 4">CCBAS932</strain>
    </source>
</reference>
<keyword evidence="2" id="KW-1133">Transmembrane helix</keyword>
<dbReference type="InParanoid" id="A0A3N4KVK0"/>
<proteinExistence type="predicted"/>
<gene>
    <name evidence="3" type="ORF">P167DRAFT_534008</name>
</gene>
<keyword evidence="2" id="KW-0812">Transmembrane</keyword>
<dbReference type="OrthoDB" id="5401116at2759"/>
<dbReference type="EMBL" id="ML119117">
    <property type="protein sequence ID" value="RPB14583.1"/>
    <property type="molecule type" value="Genomic_DNA"/>
</dbReference>
<keyword evidence="4" id="KW-1185">Reference proteome</keyword>
<feature type="compositionally biased region" description="Basic and acidic residues" evidence="1">
    <location>
        <begin position="105"/>
        <end position="119"/>
    </location>
</feature>
<evidence type="ECO:0000313" key="3">
    <source>
        <dbReference type="EMBL" id="RPB14583.1"/>
    </source>
</evidence>
<evidence type="ECO:0000256" key="2">
    <source>
        <dbReference type="SAM" id="Phobius"/>
    </source>
</evidence>